<keyword evidence="13" id="KW-1185">Reference proteome</keyword>
<name>A0AAI8CND2_FERIS</name>
<proteinExistence type="inferred from homology"/>
<dbReference type="PANTHER" id="PTHR43725:SF53">
    <property type="entry name" value="UDP-ARABINOSE 4-EPIMERASE 1"/>
    <property type="match status" value="1"/>
</dbReference>
<gene>
    <name evidence="12" type="primary">galE</name>
    <name evidence="12" type="ORF">NA23_07465</name>
</gene>
<evidence type="ECO:0000313" key="13">
    <source>
        <dbReference type="Proteomes" id="UP000093740"/>
    </source>
</evidence>
<evidence type="ECO:0000256" key="10">
    <source>
        <dbReference type="RuleBase" id="RU366046"/>
    </source>
</evidence>
<comment type="catalytic activity">
    <reaction evidence="1 10">
        <text>UDP-alpha-D-glucose = UDP-alpha-D-galactose</text>
        <dbReference type="Rhea" id="RHEA:22168"/>
        <dbReference type="ChEBI" id="CHEBI:58885"/>
        <dbReference type="ChEBI" id="CHEBI:66914"/>
        <dbReference type="EC" id="5.1.3.2"/>
    </reaction>
</comment>
<comment type="cofactor">
    <cofactor evidence="2 10">
        <name>NAD(+)</name>
        <dbReference type="ChEBI" id="CHEBI:57540"/>
    </cofactor>
</comment>
<evidence type="ECO:0000256" key="3">
    <source>
        <dbReference type="ARBA" id="ARBA00004947"/>
    </source>
</evidence>
<dbReference type="InterPro" id="IPR001509">
    <property type="entry name" value="Epimerase_deHydtase"/>
</dbReference>
<comment type="pathway">
    <text evidence="3 10">Carbohydrate metabolism; galactose metabolism.</text>
</comment>
<dbReference type="NCBIfam" id="TIGR01179">
    <property type="entry name" value="galE"/>
    <property type="match status" value="1"/>
</dbReference>
<evidence type="ECO:0000313" key="12">
    <source>
        <dbReference type="EMBL" id="AMW33762.2"/>
    </source>
</evidence>
<evidence type="ECO:0000256" key="1">
    <source>
        <dbReference type="ARBA" id="ARBA00000083"/>
    </source>
</evidence>
<organism evidence="12 13">
    <name type="scientific">Fervidobacterium islandicum</name>
    <dbReference type="NCBI Taxonomy" id="2423"/>
    <lineage>
        <taxon>Bacteria</taxon>
        <taxon>Thermotogati</taxon>
        <taxon>Thermotogota</taxon>
        <taxon>Thermotogae</taxon>
        <taxon>Thermotogales</taxon>
        <taxon>Fervidobacteriaceae</taxon>
        <taxon>Fervidobacterium</taxon>
    </lineage>
</organism>
<dbReference type="Gene3D" id="3.90.25.10">
    <property type="entry name" value="UDP-galactose 4-epimerase, domain 1"/>
    <property type="match status" value="1"/>
</dbReference>
<dbReference type="RefSeq" id="WP_033192081.1">
    <property type="nucleotide sequence ID" value="NZ_JALBDC010000005.1"/>
</dbReference>
<dbReference type="RefSeq" id="WP_249477010.1">
    <property type="nucleotide sequence ID" value="NZ_CP014334.2"/>
</dbReference>
<dbReference type="GO" id="GO:0006012">
    <property type="term" value="P:galactose metabolic process"/>
    <property type="evidence" value="ECO:0007669"/>
    <property type="project" value="InterPro"/>
</dbReference>
<dbReference type="Pfam" id="PF01370">
    <property type="entry name" value="Epimerase"/>
    <property type="match status" value="1"/>
</dbReference>
<evidence type="ECO:0000259" key="11">
    <source>
        <dbReference type="Pfam" id="PF01370"/>
    </source>
</evidence>
<feature type="domain" description="NAD-dependent epimerase/dehydratase" evidence="11">
    <location>
        <begin position="20"/>
        <end position="268"/>
    </location>
</feature>
<keyword evidence="8 10" id="KW-0413">Isomerase</keyword>
<evidence type="ECO:0000256" key="9">
    <source>
        <dbReference type="ARBA" id="ARBA00023277"/>
    </source>
</evidence>
<dbReference type="AlphaFoldDB" id="A0AAI8CND2"/>
<dbReference type="KEGG" id="fia:NA23_07465"/>
<evidence type="ECO:0000256" key="7">
    <source>
        <dbReference type="ARBA" id="ARBA00023027"/>
    </source>
</evidence>
<keyword evidence="7 10" id="KW-0520">NAD</keyword>
<comment type="subunit">
    <text evidence="10">Homodimer.</text>
</comment>
<dbReference type="SUPFAM" id="SSF51735">
    <property type="entry name" value="NAD(P)-binding Rossmann-fold domains"/>
    <property type="match status" value="1"/>
</dbReference>
<dbReference type="EC" id="5.1.3.2" evidence="5 10"/>
<dbReference type="Gene3D" id="3.40.50.720">
    <property type="entry name" value="NAD(P)-binding Rossmann-like Domain"/>
    <property type="match status" value="1"/>
</dbReference>
<dbReference type="GO" id="GO:0003978">
    <property type="term" value="F:UDP-glucose 4-epimerase activity"/>
    <property type="evidence" value="ECO:0007669"/>
    <property type="project" value="UniProtKB-UniRule"/>
</dbReference>
<protein>
    <recommendedName>
        <fullName evidence="6 10">UDP-glucose 4-epimerase</fullName>
        <ecNumber evidence="5 10">5.1.3.2</ecNumber>
    </recommendedName>
</protein>
<dbReference type="EMBL" id="CP014334">
    <property type="protein sequence ID" value="AMW33762.2"/>
    <property type="molecule type" value="Genomic_DNA"/>
</dbReference>
<evidence type="ECO:0000256" key="2">
    <source>
        <dbReference type="ARBA" id="ARBA00001911"/>
    </source>
</evidence>
<dbReference type="Proteomes" id="UP000093740">
    <property type="component" value="Chromosome"/>
</dbReference>
<comment type="similarity">
    <text evidence="4 10">Belongs to the NAD(P)-dependent epimerase/dehydratase family.</text>
</comment>
<evidence type="ECO:0000256" key="8">
    <source>
        <dbReference type="ARBA" id="ARBA00023235"/>
    </source>
</evidence>
<keyword evidence="9 10" id="KW-0119">Carbohydrate metabolism</keyword>
<evidence type="ECO:0000256" key="4">
    <source>
        <dbReference type="ARBA" id="ARBA00007637"/>
    </source>
</evidence>
<accession>A0AAI8CND2</accession>
<reference evidence="12 13" key="1">
    <citation type="journal article" date="2015" name="Stand. Genomic Sci.">
        <title>Genome sequence of a native-feather degrading extremely thermophilic Eubacterium, Fervidobacterium islandicum AW-1.</title>
        <authorList>
            <person name="Lee Y.J."/>
            <person name="Jeong H."/>
            <person name="Park G.S."/>
            <person name="Kwak Y."/>
            <person name="Lee S.J."/>
            <person name="Lee S.J."/>
            <person name="Park M.K."/>
            <person name="Kim J.Y."/>
            <person name="Kang H.K."/>
            <person name="Shin J.H."/>
            <person name="Lee D.W."/>
        </authorList>
    </citation>
    <scope>NUCLEOTIDE SEQUENCE [LARGE SCALE GENOMIC DNA]</scope>
    <source>
        <strain evidence="12 13">AW-1</strain>
    </source>
</reference>
<dbReference type="InterPro" id="IPR005886">
    <property type="entry name" value="UDP_G4E"/>
</dbReference>
<evidence type="ECO:0000256" key="5">
    <source>
        <dbReference type="ARBA" id="ARBA00013189"/>
    </source>
</evidence>
<sequence>MLKLDVDLQREKKGREDMAILVAGGAGYIGSHVCKMLKERGYEVIILDNLSHGYRSFAKYGEFILGDIADATLLDLIFTHYKVDAVMHFCAYIEVGESVKDPNKYYINNVSNTITLLNAMLKHNIKYFVFSSTAAVYGMPERIPIKEDDPKAPINPYGRSKYMVEQILEDYDSAYALKSIRFRYFNAAGADESLEIGEAHEPETHLIPLILDAACKVRESVKIFGTDYKTKDGTCIRDFVHVNDLADAHIKGLEYLMSENKTDYFNLGSGSGYSVREVIEKAKEITKVDFRVEETGRRPGDPAYLIADNEKARKILNWEPKYDLDGIIATAWNWHRKLRKEFCNE</sequence>
<dbReference type="PANTHER" id="PTHR43725">
    <property type="entry name" value="UDP-GLUCOSE 4-EPIMERASE"/>
    <property type="match status" value="1"/>
</dbReference>
<evidence type="ECO:0000256" key="6">
    <source>
        <dbReference type="ARBA" id="ARBA00018569"/>
    </source>
</evidence>
<dbReference type="InterPro" id="IPR036291">
    <property type="entry name" value="NAD(P)-bd_dom_sf"/>
</dbReference>
<dbReference type="CDD" id="cd05247">
    <property type="entry name" value="UDP_G4E_1_SDR_e"/>
    <property type="match status" value="1"/>
</dbReference>